<reference evidence="9" key="1">
    <citation type="journal article" date="2016" name="Nat. Biotechnol.">
        <title>Sequencing wild and cultivated cassava and related species reveals extensive interspecific hybridization and genetic diversity.</title>
        <authorList>
            <person name="Bredeson J.V."/>
            <person name="Lyons J.B."/>
            <person name="Prochnik S.E."/>
            <person name="Wu G.A."/>
            <person name="Ha C.M."/>
            <person name="Edsinger-Gonzales E."/>
            <person name="Grimwood J."/>
            <person name="Schmutz J."/>
            <person name="Rabbi I.Y."/>
            <person name="Egesi C."/>
            <person name="Nauluvula P."/>
            <person name="Lebot V."/>
            <person name="Ndunguru J."/>
            <person name="Mkamilo G."/>
            <person name="Bart R.S."/>
            <person name="Setter T.L."/>
            <person name="Gleadow R.M."/>
            <person name="Kulakow P."/>
            <person name="Ferguson M.E."/>
            <person name="Rounsley S."/>
            <person name="Rokhsar D.S."/>
        </authorList>
    </citation>
    <scope>NUCLEOTIDE SEQUENCE [LARGE SCALE GENOMIC DNA]</scope>
    <source>
        <strain evidence="9">cv. AM560-2</strain>
    </source>
</reference>
<comment type="catalytic activity">
    <reaction evidence="5">
        <text>an anthocyanidin + UDP-alpha-D-glucose + H(+) = an anthocyanidin 3-O-beta-D-glucoside + UDP</text>
        <dbReference type="Rhea" id="RHEA:20093"/>
        <dbReference type="ChEBI" id="CHEBI:15378"/>
        <dbReference type="ChEBI" id="CHEBI:16307"/>
        <dbReference type="ChEBI" id="CHEBI:58223"/>
        <dbReference type="ChEBI" id="CHEBI:58885"/>
        <dbReference type="ChEBI" id="CHEBI:143576"/>
        <dbReference type="EC" id="2.4.1.115"/>
    </reaction>
</comment>
<evidence type="ECO:0000313" key="9">
    <source>
        <dbReference type="Proteomes" id="UP000091857"/>
    </source>
</evidence>
<dbReference type="EC" id="2.4.1.-" evidence="7"/>
<dbReference type="GO" id="GO:0009718">
    <property type="term" value="P:anthocyanin-containing compound biosynthetic process"/>
    <property type="evidence" value="ECO:0007669"/>
    <property type="project" value="UniProtKB-UniPathway"/>
</dbReference>
<dbReference type="Gene3D" id="3.40.50.2000">
    <property type="entry name" value="Glycogen Phosphorylase B"/>
    <property type="match status" value="2"/>
</dbReference>
<dbReference type="GO" id="GO:0047213">
    <property type="term" value="F:anthocyanidin 3-O-glucosyltransferase activity"/>
    <property type="evidence" value="ECO:0007669"/>
    <property type="project" value="UniProtKB-EC"/>
</dbReference>
<evidence type="ECO:0000313" key="8">
    <source>
        <dbReference type="EMBL" id="OAY35343.1"/>
    </source>
</evidence>
<evidence type="ECO:0000256" key="3">
    <source>
        <dbReference type="ARBA" id="ARBA00022676"/>
    </source>
</evidence>
<keyword evidence="4 6" id="KW-0808">Transferase</keyword>
<dbReference type="FunFam" id="3.40.50.2000:FF:000087">
    <property type="entry name" value="Glycosyltransferase"/>
    <property type="match status" value="1"/>
</dbReference>
<dbReference type="PANTHER" id="PTHR48049">
    <property type="entry name" value="GLYCOSYLTRANSFERASE"/>
    <property type="match status" value="1"/>
</dbReference>
<dbReference type="AlphaFoldDB" id="A0A2C9UV72"/>
<organism evidence="8 9">
    <name type="scientific">Manihot esculenta</name>
    <name type="common">Cassava</name>
    <name type="synonym">Jatropha manihot</name>
    <dbReference type="NCBI Taxonomy" id="3983"/>
    <lineage>
        <taxon>Eukaryota</taxon>
        <taxon>Viridiplantae</taxon>
        <taxon>Streptophyta</taxon>
        <taxon>Embryophyta</taxon>
        <taxon>Tracheophyta</taxon>
        <taxon>Spermatophyta</taxon>
        <taxon>Magnoliopsida</taxon>
        <taxon>eudicotyledons</taxon>
        <taxon>Gunneridae</taxon>
        <taxon>Pentapetalae</taxon>
        <taxon>rosids</taxon>
        <taxon>fabids</taxon>
        <taxon>Malpighiales</taxon>
        <taxon>Euphorbiaceae</taxon>
        <taxon>Crotonoideae</taxon>
        <taxon>Manihoteae</taxon>
        <taxon>Manihot</taxon>
    </lineage>
</organism>
<dbReference type="PANTHER" id="PTHR48049:SF34">
    <property type="entry name" value="UDP-GLYCOSYLTRANSFERASE 79B30-LIKE"/>
    <property type="match status" value="1"/>
</dbReference>
<dbReference type="STRING" id="3983.A0A2C9UV72"/>
<evidence type="ECO:0000256" key="4">
    <source>
        <dbReference type="ARBA" id="ARBA00022679"/>
    </source>
</evidence>
<dbReference type="FunFam" id="3.40.50.2000:FF:000037">
    <property type="entry name" value="Glycosyltransferase"/>
    <property type="match status" value="1"/>
</dbReference>
<comment type="similarity">
    <text evidence="2 6">Belongs to the UDP-glycosyltransferase family.</text>
</comment>
<keyword evidence="9" id="KW-1185">Reference proteome</keyword>
<dbReference type="SUPFAM" id="SSF53756">
    <property type="entry name" value="UDP-Glycosyltransferase/glycogen phosphorylase"/>
    <property type="match status" value="1"/>
</dbReference>
<dbReference type="UniPathway" id="UPA00009"/>
<gene>
    <name evidence="8" type="ORF">MANES_12G093300v8</name>
</gene>
<dbReference type="InterPro" id="IPR035595">
    <property type="entry name" value="UDP_glycos_trans_CS"/>
</dbReference>
<dbReference type="PROSITE" id="PS00375">
    <property type="entry name" value="UDPGT"/>
    <property type="match status" value="1"/>
</dbReference>
<protein>
    <recommendedName>
        <fullName evidence="7">Glycosyltransferase</fullName>
        <ecNumber evidence="7">2.4.1.-</ecNumber>
    </recommendedName>
</protein>
<comment type="caution">
    <text evidence="8">The sequence shown here is derived from an EMBL/GenBank/DDBJ whole genome shotgun (WGS) entry which is preliminary data.</text>
</comment>
<evidence type="ECO:0000256" key="1">
    <source>
        <dbReference type="ARBA" id="ARBA00004935"/>
    </source>
</evidence>
<evidence type="ECO:0000256" key="6">
    <source>
        <dbReference type="RuleBase" id="RU003718"/>
    </source>
</evidence>
<dbReference type="CDD" id="cd03784">
    <property type="entry name" value="GT1_Gtf-like"/>
    <property type="match status" value="1"/>
</dbReference>
<dbReference type="Gramene" id="Manes.12G093300.1.v8.1">
    <property type="protein sequence ID" value="Manes.12G093300.1.v8.1.CDS.1"/>
    <property type="gene ID" value="Manes.12G093300.v8.1"/>
</dbReference>
<name>A0A2C9UV72_MANES</name>
<sequence length="469" mass="52254">MYYLAGTESQKEMATPNLHIAMYPFFAIGHLTPFLRLANKLAKKGFKISFLVPTKTASKLTNLNLHPQFITFIPITVPHVDGLPPGFETTSDVPYPLHPLIMTAMDRTQADVEVILQDLNPNLVFFDFTEWMPELARGLGIKSIYYSIVSSVTVCLGLRLAKELEGSNLIRADLTKLSSSLPDSSVKLHSHEAQAHVAVMVMKFGSDISFFDRHYFGTIQSDALSFRTCREIEGPFIDHLESQFGKTILLSGPVLPEPPTSTLEPKWAKWLAGFQDISVIYCAFGSECNLKKDQFQELLFGLELTGMPFLAALKPPMGVNSIEEALPEGFEERINGRGVVHGGWVQQQLILEHPSVGCFITHCGTGSLSEALVNKCQVVLLPHVAEQIINARMMSSKLRIGVEVEKREEDGWFSKESVCKAVKIVMEEDSEVGKEVRANHEKLRELLLAKDLESSYIDSFTEQLQLLVG</sequence>
<comment type="pathway">
    <text evidence="1">Pigment biosynthesis; anthocyanin biosynthesis.</text>
</comment>
<dbReference type="EMBL" id="CM004398">
    <property type="protein sequence ID" value="OAY35343.1"/>
    <property type="molecule type" value="Genomic_DNA"/>
</dbReference>
<dbReference type="InterPro" id="IPR002213">
    <property type="entry name" value="UDP_glucos_trans"/>
</dbReference>
<dbReference type="Proteomes" id="UP000091857">
    <property type="component" value="Chromosome 12"/>
</dbReference>
<proteinExistence type="inferred from homology"/>
<dbReference type="OrthoDB" id="5835829at2759"/>
<keyword evidence="3 6" id="KW-0328">Glycosyltransferase</keyword>
<evidence type="ECO:0000256" key="5">
    <source>
        <dbReference type="ARBA" id="ARBA00047606"/>
    </source>
</evidence>
<accession>A0A2C9UV72</accession>
<evidence type="ECO:0000256" key="2">
    <source>
        <dbReference type="ARBA" id="ARBA00009995"/>
    </source>
</evidence>
<dbReference type="Pfam" id="PF00201">
    <property type="entry name" value="UDPGT"/>
    <property type="match status" value="1"/>
</dbReference>
<dbReference type="GO" id="GO:0035251">
    <property type="term" value="F:UDP-glucosyltransferase activity"/>
    <property type="evidence" value="ECO:0000318"/>
    <property type="project" value="GO_Central"/>
</dbReference>
<dbReference type="InterPro" id="IPR050481">
    <property type="entry name" value="UDP-glycosyltransf_plant"/>
</dbReference>
<evidence type="ECO:0000256" key="7">
    <source>
        <dbReference type="RuleBase" id="RU362057"/>
    </source>
</evidence>